<accession>A0A975KJC1</accession>
<gene>
    <name evidence="1" type="ORF">INE88_03783</name>
</gene>
<dbReference type="AlphaFoldDB" id="A0A975KJC1"/>
<proteinExistence type="predicted"/>
<sequence>MDEDCIIDVVRVLQKIVTRHSKKVKLNMREVKAISYEAYMVIMAQGEKAFYKGKTVYLKSVPFRRKEVVNVILGKNKNHTTYHNYIILEKTGNTPFLQSSKISPKIMSRIELDLKRMKIIDYYEFNTLMTELLGNAIEHGIQERNINWWMYHFRDYRTDTMHIVFVDMGIGIINSYKRAGLPEQYTNLSDEEIIMYALEGKLGSSTKEPNRGRGMPQIKHMIEKKWISDFVLITNTVSLRYINGQFKVKRHPNFVGTYYSWTINKENYLTWKEQSI</sequence>
<protein>
    <submittedName>
        <fullName evidence="1">Uncharacterized protein</fullName>
    </submittedName>
</protein>
<dbReference type="InterPro" id="IPR036890">
    <property type="entry name" value="HATPase_C_sf"/>
</dbReference>
<dbReference type="SUPFAM" id="SSF55874">
    <property type="entry name" value="ATPase domain of HSP90 chaperone/DNA topoisomerase II/histidine kinase"/>
    <property type="match status" value="1"/>
</dbReference>
<dbReference type="Proteomes" id="UP000679226">
    <property type="component" value="Chromosome"/>
</dbReference>
<evidence type="ECO:0000313" key="1">
    <source>
        <dbReference type="EMBL" id="QUT46938.1"/>
    </source>
</evidence>
<reference evidence="1" key="1">
    <citation type="journal article" date="2021" name="PLoS Genet.">
        <title>Mobile Type VI secretion system loci of the gut Bacteroidales display extensive intra-ecosystem transfer, multi-species spread and geographical clustering.</title>
        <authorList>
            <person name="Garcia-Bayona L."/>
            <person name="Coyne M.J."/>
            <person name="Comstock L.E."/>
        </authorList>
    </citation>
    <scope>NUCLEOTIDE SEQUENCE</scope>
    <source>
        <strain evidence="1">CL11T00C20</strain>
    </source>
</reference>
<evidence type="ECO:0000313" key="2">
    <source>
        <dbReference type="Proteomes" id="UP000679226"/>
    </source>
</evidence>
<dbReference type="EMBL" id="CP072227">
    <property type="protein sequence ID" value="QUT46938.1"/>
    <property type="molecule type" value="Genomic_DNA"/>
</dbReference>
<organism evidence="1 2">
    <name type="scientific">Bacteroides eggerthii</name>
    <dbReference type="NCBI Taxonomy" id="28111"/>
    <lineage>
        <taxon>Bacteria</taxon>
        <taxon>Pseudomonadati</taxon>
        <taxon>Bacteroidota</taxon>
        <taxon>Bacteroidia</taxon>
        <taxon>Bacteroidales</taxon>
        <taxon>Bacteroidaceae</taxon>
        <taxon>Bacteroides</taxon>
    </lineage>
</organism>
<dbReference type="KEGG" id="beg:INE88_03783"/>
<name>A0A975KJC1_9BACE</name>